<feature type="transmembrane region" description="Helical" evidence="1">
    <location>
        <begin position="126"/>
        <end position="150"/>
    </location>
</feature>
<evidence type="ECO:0000313" key="3">
    <source>
        <dbReference type="Proteomes" id="UP001139414"/>
    </source>
</evidence>
<feature type="transmembrane region" description="Helical" evidence="1">
    <location>
        <begin position="96"/>
        <end position="114"/>
    </location>
</feature>
<protein>
    <submittedName>
        <fullName evidence="2">Uncharacterized protein</fullName>
    </submittedName>
</protein>
<keyword evidence="1" id="KW-1133">Transmembrane helix</keyword>
<feature type="transmembrane region" description="Helical" evidence="1">
    <location>
        <begin position="55"/>
        <end position="75"/>
    </location>
</feature>
<evidence type="ECO:0000256" key="1">
    <source>
        <dbReference type="SAM" id="Phobius"/>
    </source>
</evidence>
<dbReference type="AlphaFoldDB" id="A0A9X1RXM2"/>
<keyword evidence="1" id="KW-0472">Membrane</keyword>
<dbReference type="EMBL" id="JAJBZG010000002">
    <property type="protein sequence ID" value="MCB7480560.1"/>
    <property type="molecule type" value="Genomic_DNA"/>
</dbReference>
<gene>
    <name evidence="2" type="ORF">LGQ90_04715</name>
</gene>
<dbReference type="Proteomes" id="UP001139414">
    <property type="component" value="Unassembled WGS sequence"/>
</dbReference>
<sequence length="185" mass="20585">MKNFFQENKKALYGGMVATMFTGLGVFLIGQVSGYEAKQLIISSHEGINMLCNTIILASATILTLLLTLLGISTGTESKLKSEHYYQVLDIAKIDTVLLVGALVMFQLFNIPIIEADKVSVKWYSAIYWISLILSSILNGTMITVVLMLYTTITNMIHIVGLKSDHRMVSNEKEREREKSPEMSG</sequence>
<comment type="caution">
    <text evidence="2">The sequence shown here is derived from an EMBL/GenBank/DDBJ whole genome shotgun (WGS) entry which is preliminary data.</text>
</comment>
<organism evidence="2 3">
    <name type="scientific">Christiangramia sediminis</name>
    <dbReference type="NCBI Taxonomy" id="2881336"/>
    <lineage>
        <taxon>Bacteria</taxon>
        <taxon>Pseudomonadati</taxon>
        <taxon>Bacteroidota</taxon>
        <taxon>Flavobacteriia</taxon>
        <taxon>Flavobacteriales</taxon>
        <taxon>Flavobacteriaceae</taxon>
        <taxon>Christiangramia</taxon>
    </lineage>
</organism>
<reference evidence="2" key="1">
    <citation type="submission" date="2021-10" db="EMBL/GenBank/DDBJ databases">
        <title>Gramella sp. ASW11-100T, isolated from marine sediment.</title>
        <authorList>
            <person name="Xia C."/>
        </authorList>
    </citation>
    <scope>NUCLEOTIDE SEQUENCE</scope>
    <source>
        <strain evidence="2">ASW11-100</strain>
    </source>
</reference>
<keyword evidence="1" id="KW-0812">Transmembrane</keyword>
<keyword evidence="3" id="KW-1185">Reference proteome</keyword>
<evidence type="ECO:0000313" key="2">
    <source>
        <dbReference type="EMBL" id="MCB7480560.1"/>
    </source>
</evidence>
<feature type="transmembrane region" description="Helical" evidence="1">
    <location>
        <begin position="12"/>
        <end position="35"/>
    </location>
</feature>
<name>A0A9X1RXM2_9FLAO</name>
<accession>A0A9X1RXM2</accession>
<proteinExistence type="predicted"/>
<dbReference type="RefSeq" id="WP_229338685.1">
    <property type="nucleotide sequence ID" value="NZ_JAJBZG010000002.1"/>
</dbReference>